<dbReference type="PANTHER" id="PTHR10658:SF81">
    <property type="entry name" value="PROTEIN RETINAL DEGENERATION B"/>
    <property type="match status" value="1"/>
</dbReference>
<feature type="domain" description="PPM-type phosphatase" evidence="17">
    <location>
        <begin position="1465"/>
        <end position="1872"/>
    </location>
</feature>
<evidence type="ECO:0000259" key="18">
    <source>
        <dbReference type="PROSITE" id="PS51747"/>
    </source>
</evidence>
<dbReference type="NCBIfam" id="NF004064">
    <property type="entry name" value="PRK05578.1"/>
    <property type="match status" value="1"/>
</dbReference>
<sequence>MLIKEYRIPVPMTVEEYRIAQLYMIVKKSREESNGAGSGVEIIKNEPYENGPGGNGGQYTFKIYHIERHLPAWFKAIIPASAMRVEEEAWNAYPYTKTRYRCPFIEKFILEIETCYKNDYGEQENIFQLKPQEVEQRVVEFLDIVQSSPTADDTPEENPAVFRSEKTGRGPLSPDWFEQVKKKGNKDIMCAYKLCRVEFRYWGMQSKCERFICEIALRKTILRAHRQAWCWQEEFQGLTLADIRRLEDEAQHELNQRMAKFHNRDTPSVLITPAQSTTIETEEIPAELNKPLSLRRNRQLSIDNLNSSRPRINSFPVPVLPREEHDDDEFFDAESHIESLTTSTTYRSLRNTTASLEDIRLNEKSTEYDAYRSSLDEDTIQLASASDKCSIDLLILIFYGGNIYSTEDTFESAKKTDFLSFRSTFDNVVRNHYPHIEEKVAIRFVSCEAICTEAISVLSSLSPYGVSTTKDMVYNENLPLHAIPLFATSNPYYHSKLSNTVGTANKVYNEFVTSKEGKNFCGQIVVIGDSNGAILAYDAMCLNRNLDDNTSLYGDDSSTPRTPGTQKKLSNPADGDTVSIYSSTKYSSPTKNENSDSISRSGDNSRYALTLAFDVNEFFSFGSPLSLILAYRCLLTSSLVKPYCGQLYNLFHACDPNAARIEPLILAEFAEIQPCFIPRYSQYPMGDGESTLLVEYVHRHSNLFLKNQKNNSNTVMPTFTRLVNTTRGSNEADINADTVFSNIRREWWGSRRIDYILYCPESLMSQPAHILPIVFHSSYWESRDVIAFILRNIIRTERNVPFGCDSATHRSFAPDQATEKWLHRTTAVKIRNLAPNHRANDTMVVDHKPQIISAKFHYGPIDMVCLGNEKVDIYVMRSAPYGEWLLLNTSETDTHGRIRYRIPDDKKLPLGMHPVKLVVRGDHTSIDLYLTVLPPNSEAVVFSIDGSFTASFSVSASDPKVRPGAVDVVRHWQELGYIIIYITARPDIQQHKVVHWLAQHNFPHGMTLFNDGLSREPIKNKAEMLRSVVESSELTVVAAYGSSKDVYVYQSCRVPPDRTFVIGKFKSRLQNQARFLVDGYALHLAELTKPGVCRPSRSNARYIVRKACFNLPKLSSLTNHESTPPLVSPSSHSSSLPLHLASNSPSLPSPDAPISSRKTMLNDNTDYKKSPLQNIRPMSNSKEAPCRGVSPRLRTTPKMYDPKLFRRAHLAKHQAYCPYSNFRVGAALLASDGTTIYSGCNIENCAYPLATCAERTAVCKAVSEGVRSFRAIAVTSDVERGFTRPCGSCRQVLAEFGPNIEIYLIYFSKKMLDYEYIQRSSESLTKENEDALHYFSISSSTDNYVSDIAAKPDVTLLCDYCKCFLKANELPSHNAYHAALQLFKFKETPTNMDILVKRRELLIQRMHRLNPKESYMKFVKLIDEAFDILKRNIEHYYYGLWTSENRDIKLVQGLSFTPRNRVLISVGMCSIQNRQYKAEMEDSMRFIDCYGGNERFVYLGMFDGYNGKNASNMCREYMHDAILCDLSKFENDLMTIDKKCEESLINRLYSRLLPAVDFKNMNYSDTFRLAHSKMDYLLSRGRNEQSNVRWSGCSSLTAVIKTTDKIDELTIENDDLDENLILGQIHIANCGNVEALGVRAGDAFLLTQKHTLKSKREKERVGLTNVWIGENDLIAGIIETSRGLGNHGDKELKESVINQPYTWTYNIDQNLEAIIFGTEGLWNALTYETVVDLVTQCLPAHHLPAPSRLQTALRSVLEHYKTTPVTFMTQTHTYDRFSSQFPATSANTDDDDISDVTQCISDLISILEEQNSKCRDAGVQCSEEDIQQVIWDSLSSQSRLRLEVAQAISERLVSAALMAGSKTNISVICLLLPGAAI</sequence>
<dbReference type="EMBL" id="CAJNOQ010000837">
    <property type="protein sequence ID" value="CAF0843638.1"/>
    <property type="molecule type" value="Genomic_DNA"/>
</dbReference>
<dbReference type="Pfam" id="PF00481">
    <property type="entry name" value="PP2C"/>
    <property type="match status" value="1"/>
</dbReference>
<proteinExistence type="inferred from homology"/>
<keyword evidence="7" id="KW-0488">Methylation</keyword>
<dbReference type="GO" id="GO:0072527">
    <property type="term" value="P:pyrimidine-containing compound metabolic process"/>
    <property type="evidence" value="ECO:0007669"/>
    <property type="project" value="UniProtKB-ARBA"/>
</dbReference>
<dbReference type="Pfam" id="PF00383">
    <property type="entry name" value="dCMP_cyt_deam_1"/>
    <property type="match status" value="1"/>
</dbReference>
<dbReference type="InterPro" id="IPR036457">
    <property type="entry name" value="PPM-type-like_dom_sf"/>
</dbReference>
<dbReference type="Gene3D" id="3.30.530.20">
    <property type="match status" value="1"/>
</dbReference>
<evidence type="ECO:0000256" key="15">
    <source>
        <dbReference type="SAM" id="MobiDB-lite"/>
    </source>
</evidence>
<dbReference type="PROSITE" id="PS51043">
    <property type="entry name" value="DDHD"/>
    <property type="match status" value="1"/>
</dbReference>
<dbReference type="Proteomes" id="UP000681722">
    <property type="component" value="Unassembled WGS sequence"/>
</dbReference>
<dbReference type="GO" id="GO:0004126">
    <property type="term" value="F:cytidine deaminase activity"/>
    <property type="evidence" value="ECO:0007669"/>
    <property type="project" value="UniProtKB-EC"/>
</dbReference>
<dbReference type="GO" id="GO:0008270">
    <property type="term" value="F:zinc ion binding"/>
    <property type="evidence" value="ECO:0007669"/>
    <property type="project" value="InterPro"/>
</dbReference>
<dbReference type="Pfam" id="PF02862">
    <property type="entry name" value="DDHD"/>
    <property type="match status" value="2"/>
</dbReference>
<dbReference type="SUPFAM" id="SSF53927">
    <property type="entry name" value="Cytidine deaminase-like"/>
    <property type="match status" value="1"/>
</dbReference>
<comment type="catalytic activity">
    <reaction evidence="14">
        <text>cytidine + H2O + H(+) = uridine + NH4(+)</text>
        <dbReference type="Rhea" id="RHEA:16069"/>
        <dbReference type="ChEBI" id="CHEBI:15377"/>
        <dbReference type="ChEBI" id="CHEBI:15378"/>
        <dbReference type="ChEBI" id="CHEBI:16704"/>
        <dbReference type="ChEBI" id="CHEBI:17562"/>
        <dbReference type="ChEBI" id="CHEBI:28938"/>
        <dbReference type="EC" id="3.5.4.5"/>
    </reaction>
</comment>
<gene>
    <name evidence="19" type="ORF">GPM918_LOCUS5696</name>
    <name evidence="20" type="ORF">SRO942_LOCUS5694</name>
</gene>
<evidence type="ECO:0000256" key="4">
    <source>
        <dbReference type="ARBA" id="ARBA00006576"/>
    </source>
</evidence>
<evidence type="ECO:0000256" key="8">
    <source>
        <dbReference type="ARBA" id="ARBA00022553"/>
    </source>
</evidence>
<dbReference type="InterPro" id="IPR023393">
    <property type="entry name" value="START-like_dom_sf"/>
</dbReference>
<accession>A0A813VD32</accession>
<dbReference type="FunFam" id="3.40.50.1000:FF:000173">
    <property type="entry name" value="Membrane-associated phosphatidylinositol transfer protein 2"/>
    <property type="match status" value="1"/>
</dbReference>
<evidence type="ECO:0000256" key="12">
    <source>
        <dbReference type="ARBA" id="ARBA00022837"/>
    </source>
</evidence>
<dbReference type="InterPro" id="IPR001932">
    <property type="entry name" value="PPM-type_phosphatase-like_dom"/>
</dbReference>
<dbReference type="EC" id="3.5.4.5" evidence="6"/>
<dbReference type="InterPro" id="IPR004177">
    <property type="entry name" value="DDHD_dom"/>
</dbReference>
<dbReference type="FunFam" id="3.40.140.10:FF:000008">
    <property type="entry name" value="Cytidine deaminase"/>
    <property type="match status" value="1"/>
</dbReference>
<dbReference type="InterPro" id="IPR001666">
    <property type="entry name" value="PI_transfer"/>
</dbReference>
<dbReference type="GO" id="GO:0071944">
    <property type="term" value="C:cell periphery"/>
    <property type="evidence" value="ECO:0007669"/>
    <property type="project" value="UniProtKB-ARBA"/>
</dbReference>
<evidence type="ECO:0000259" key="17">
    <source>
        <dbReference type="PROSITE" id="PS51746"/>
    </source>
</evidence>
<dbReference type="Pfam" id="PF24695">
    <property type="entry name" value="PITM1-3"/>
    <property type="match status" value="1"/>
</dbReference>
<dbReference type="Proteomes" id="UP000663829">
    <property type="component" value="Unassembled WGS sequence"/>
</dbReference>
<keyword evidence="11" id="KW-0862">Zinc</keyword>
<keyword evidence="9" id="KW-0479">Metal-binding</keyword>
<name>A0A813VD32_9BILA</name>
<dbReference type="GO" id="GO:0031210">
    <property type="term" value="F:phosphatidylcholine binding"/>
    <property type="evidence" value="ECO:0007669"/>
    <property type="project" value="TreeGrafter"/>
</dbReference>
<dbReference type="Pfam" id="PF02121">
    <property type="entry name" value="IP_trans"/>
    <property type="match status" value="1"/>
</dbReference>
<evidence type="ECO:0000256" key="3">
    <source>
        <dbReference type="ARBA" id="ARBA00004184"/>
    </source>
</evidence>
<dbReference type="SUPFAM" id="SSF56784">
    <property type="entry name" value="HAD-like"/>
    <property type="match status" value="1"/>
</dbReference>
<comment type="similarity">
    <text evidence="4">Belongs to the cytidine and deoxycytidylate deaminase family.</text>
</comment>
<dbReference type="Pfam" id="PF24694">
    <property type="entry name" value="LNS2_PITM1-3"/>
    <property type="match status" value="1"/>
</dbReference>
<dbReference type="InterPro" id="IPR002125">
    <property type="entry name" value="CMP_dCMP_dom"/>
</dbReference>
<feature type="compositionally biased region" description="Low complexity" evidence="15">
    <location>
        <begin position="1122"/>
        <end position="1146"/>
    </location>
</feature>
<comment type="function">
    <text evidence="2">This enzyme scavenges exogenous and endogenous cytidine and 2'-deoxycytidine for UMP synthesis.</text>
</comment>
<dbReference type="InterPro" id="IPR031315">
    <property type="entry name" value="LNS2/PITP"/>
</dbReference>
<evidence type="ECO:0000256" key="7">
    <source>
        <dbReference type="ARBA" id="ARBA00022481"/>
    </source>
</evidence>
<dbReference type="GO" id="GO:0055086">
    <property type="term" value="P:nucleobase-containing small molecule metabolic process"/>
    <property type="evidence" value="ECO:0007669"/>
    <property type="project" value="UniProtKB-ARBA"/>
</dbReference>
<dbReference type="SMART" id="SM01127">
    <property type="entry name" value="DDHD"/>
    <property type="match status" value="1"/>
</dbReference>
<feature type="domain" description="CMP/dCMP-type deaminase" evidence="18">
    <location>
        <begin position="1199"/>
        <end position="1324"/>
    </location>
</feature>
<evidence type="ECO:0000256" key="6">
    <source>
        <dbReference type="ARBA" id="ARBA00012783"/>
    </source>
</evidence>
<dbReference type="InterPro" id="IPR036412">
    <property type="entry name" value="HAD-like_sf"/>
</dbReference>
<dbReference type="InterPro" id="IPR023214">
    <property type="entry name" value="HAD_sf"/>
</dbReference>
<dbReference type="Gene3D" id="3.60.40.10">
    <property type="entry name" value="PPM-type phosphatase domain"/>
    <property type="match status" value="1"/>
</dbReference>
<protein>
    <recommendedName>
        <fullName evidence="6">cytidine deaminase</fullName>
        <ecNumber evidence="6">3.5.4.5</ecNumber>
    </recommendedName>
    <alternativeName>
        <fullName evidence="13">Cytidine aminohydrolase</fullName>
    </alternativeName>
</protein>
<evidence type="ECO:0000313" key="19">
    <source>
        <dbReference type="EMBL" id="CAF0843638.1"/>
    </source>
</evidence>
<dbReference type="EMBL" id="CAJOBC010000836">
    <property type="protein sequence ID" value="CAF3631019.1"/>
    <property type="molecule type" value="Genomic_DNA"/>
</dbReference>
<dbReference type="GO" id="GO:0008526">
    <property type="term" value="F:phosphatidylinositol transfer activity"/>
    <property type="evidence" value="ECO:0007669"/>
    <property type="project" value="TreeGrafter"/>
</dbReference>
<dbReference type="CDD" id="cd00143">
    <property type="entry name" value="PP2Cc"/>
    <property type="match status" value="1"/>
</dbReference>
<evidence type="ECO:0000256" key="10">
    <source>
        <dbReference type="ARBA" id="ARBA00022801"/>
    </source>
</evidence>
<dbReference type="InterPro" id="IPR055261">
    <property type="entry name" value="PI_transfer_N"/>
</dbReference>
<evidence type="ECO:0000256" key="5">
    <source>
        <dbReference type="ARBA" id="ARBA00010316"/>
    </source>
</evidence>
<dbReference type="Gene3D" id="3.40.140.10">
    <property type="entry name" value="Cytidine Deaminase, domain 2"/>
    <property type="match status" value="1"/>
</dbReference>
<dbReference type="GO" id="GO:0012505">
    <property type="term" value="C:endomembrane system"/>
    <property type="evidence" value="ECO:0007669"/>
    <property type="project" value="UniProtKB-SubCell"/>
</dbReference>
<evidence type="ECO:0000256" key="2">
    <source>
        <dbReference type="ARBA" id="ARBA00003949"/>
    </source>
</evidence>
<evidence type="ECO:0000256" key="11">
    <source>
        <dbReference type="ARBA" id="ARBA00022833"/>
    </source>
</evidence>
<keyword evidence="8" id="KW-0597">Phosphoprotein</keyword>
<dbReference type="PRINTS" id="PR00391">
    <property type="entry name" value="PITRANSFER"/>
</dbReference>
<dbReference type="GO" id="GO:0005737">
    <property type="term" value="C:cytoplasm"/>
    <property type="evidence" value="ECO:0007669"/>
    <property type="project" value="TreeGrafter"/>
</dbReference>
<feature type="compositionally biased region" description="Polar residues" evidence="15">
    <location>
        <begin position="579"/>
        <end position="601"/>
    </location>
</feature>
<dbReference type="SMART" id="SM00332">
    <property type="entry name" value="PP2Cc"/>
    <property type="match status" value="1"/>
</dbReference>
<dbReference type="SMART" id="SM00775">
    <property type="entry name" value="LNS2"/>
    <property type="match status" value="1"/>
</dbReference>
<keyword evidence="10" id="KW-0378">Hydrolase</keyword>
<dbReference type="Gene3D" id="3.40.50.1000">
    <property type="entry name" value="HAD superfamily/HAD-like"/>
    <property type="match status" value="1"/>
</dbReference>
<organism evidence="19 21">
    <name type="scientific">Didymodactylos carnosus</name>
    <dbReference type="NCBI Taxonomy" id="1234261"/>
    <lineage>
        <taxon>Eukaryota</taxon>
        <taxon>Metazoa</taxon>
        <taxon>Spiralia</taxon>
        <taxon>Gnathifera</taxon>
        <taxon>Rotifera</taxon>
        <taxon>Eurotatoria</taxon>
        <taxon>Bdelloidea</taxon>
        <taxon>Philodinida</taxon>
        <taxon>Philodinidae</taxon>
        <taxon>Didymodactylos</taxon>
    </lineage>
</organism>
<dbReference type="OrthoDB" id="18453at2759"/>
<evidence type="ECO:0000256" key="14">
    <source>
        <dbReference type="ARBA" id="ARBA00049558"/>
    </source>
</evidence>
<dbReference type="FunFam" id="3.30.530.20:FF:000028">
    <property type="entry name" value="Phosphatidylinositol transfer protein 5"/>
    <property type="match status" value="1"/>
</dbReference>
<dbReference type="SUPFAM" id="SSF81606">
    <property type="entry name" value="PP2C-like"/>
    <property type="match status" value="1"/>
</dbReference>
<dbReference type="GO" id="GO:0008525">
    <property type="term" value="F:phosphatidylcholine transporter activity"/>
    <property type="evidence" value="ECO:0007669"/>
    <property type="project" value="TreeGrafter"/>
</dbReference>
<feature type="region of interest" description="Disordered" evidence="15">
    <location>
        <begin position="552"/>
        <end position="601"/>
    </location>
</feature>
<evidence type="ECO:0000259" key="16">
    <source>
        <dbReference type="PROSITE" id="PS51043"/>
    </source>
</evidence>
<dbReference type="PANTHER" id="PTHR10658">
    <property type="entry name" value="PHOSPHATIDYLINOSITOL TRANSFER PROTEIN"/>
    <property type="match status" value="1"/>
</dbReference>
<feature type="compositionally biased region" description="Polar residues" evidence="15">
    <location>
        <begin position="1171"/>
        <end position="1182"/>
    </location>
</feature>
<comment type="caution">
    <text evidence="19">The sequence shown here is derived from an EMBL/GenBank/DDBJ whole genome shotgun (WGS) entry which is preliminary data.</text>
</comment>
<evidence type="ECO:0000256" key="13">
    <source>
        <dbReference type="ARBA" id="ARBA00032005"/>
    </source>
</evidence>
<feature type="compositionally biased region" description="Polar residues" evidence="15">
    <location>
        <begin position="552"/>
        <end position="569"/>
    </location>
</feature>
<dbReference type="SUPFAM" id="SSF55961">
    <property type="entry name" value="Bet v1-like"/>
    <property type="match status" value="1"/>
</dbReference>
<dbReference type="PROSITE" id="PS51746">
    <property type="entry name" value="PPM_2"/>
    <property type="match status" value="1"/>
</dbReference>
<dbReference type="GO" id="GO:0035091">
    <property type="term" value="F:phosphatidylinositol binding"/>
    <property type="evidence" value="ECO:0007669"/>
    <property type="project" value="TreeGrafter"/>
</dbReference>
<comment type="cofactor">
    <cofactor evidence="1">
        <name>Zn(2+)</name>
        <dbReference type="ChEBI" id="CHEBI:29105"/>
    </cofactor>
</comment>
<dbReference type="InterPro" id="IPR016193">
    <property type="entry name" value="Cytidine_deaminase-like"/>
</dbReference>
<keyword evidence="12" id="KW-0106">Calcium</keyword>
<dbReference type="InterPro" id="IPR016192">
    <property type="entry name" value="APOBEC/CMP_deaminase_Zn-bd"/>
</dbReference>
<dbReference type="CDD" id="cd01283">
    <property type="entry name" value="cytidine_deaminase"/>
    <property type="match status" value="1"/>
</dbReference>
<feature type="region of interest" description="Disordered" evidence="15">
    <location>
        <begin position="1120"/>
        <end position="1193"/>
    </location>
</feature>
<dbReference type="PROSITE" id="PS51747">
    <property type="entry name" value="CYT_DCMP_DEAMINASES_2"/>
    <property type="match status" value="1"/>
</dbReference>
<evidence type="ECO:0000256" key="1">
    <source>
        <dbReference type="ARBA" id="ARBA00001947"/>
    </source>
</evidence>
<evidence type="ECO:0000313" key="20">
    <source>
        <dbReference type="EMBL" id="CAF3631019.1"/>
    </source>
</evidence>
<comment type="similarity">
    <text evidence="5">Belongs to the PtdIns transfer protein family. PI transfer class IIA subfamily.</text>
</comment>
<evidence type="ECO:0000256" key="9">
    <source>
        <dbReference type="ARBA" id="ARBA00022723"/>
    </source>
</evidence>
<evidence type="ECO:0000313" key="21">
    <source>
        <dbReference type="Proteomes" id="UP000663829"/>
    </source>
</evidence>
<feature type="domain" description="DDHD" evidence="16">
    <location>
        <begin position="611"/>
        <end position="795"/>
    </location>
</feature>
<reference evidence="19" key="1">
    <citation type="submission" date="2021-02" db="EMBL/GenBank/DDBJ databases">
        <authorList>
            <person name="Nowell W R."/>
        </authorList>
    </citation>
    <scope>NUCLEOTIDE SEQUENCE</scope>
</reference>
<keyword evidence="21" id="KW-1185">Reference proteome</keyword>
<dbReference type="PROSITE" id="PS00903">
    <property type="entry name" value="CYT_DCMP_DEAMINASES_1"/>
    <property type="match status" value="1"/>
</dbReference>
<comment type="subcellular location">
    <subcellularLocation>
        <location evidence="3">Endomembrane system</location>
        <topology evidence="3">Peripheral membrane protein</topology>
    </subcellularLocation>
</comment>